<dbReference type="AlphaFoldDB" id="A0LQH4"/>
<proteinExistence type="predicted"/>
<dbReference type="Gene3D" id="3.40.50.300">
    <property type="entry name" value="P-loop containing nucleotide triphosphate hydrolases"/>
    <property type="match status" value="1"/>
</dbReference>
<name>A0LQH4_SYNFM</name>
<accession>A0LQH4</accession>
<dbReference type="STRING" id="335543.Sfum_4010"/>
<dbReference type="InterPro" id="IPR027417">
    <property type="entry name" value="P-loop_NTPase"/>
</dbReference>
<evidence type="ECO:0000313" key="2">
    <source>
        <dbReference type="Proteomes" id="UP000001784"/>
    </source>
</evidence>
<dbReference type="eggNOG" id="COG1117">
    <property type="taxonomic scope" value="Bacteria"/>
</dbReference>
<protein>
    <recommendedName>
        <fullName evidence="3">HPr kinase</fullName>
    </recommendedName>
</protein>
<dbReference type="SUPFAM" id="SSF53795">
    <property type="entry name" value="PEP carboxykinase-like"/>
    <property type="match status" value="1"/>
</dbReference>
<reference evidence="1 2" key="1">
    <citation type="submission" date="2006-10" db="EMBL/GenBank/DDBJ databases">
        <title>Complete sequence of Syntrophobacter fumaroxidans MPOB.</title>
        <authorList>
            <consortium name="US DOE Joint Genome Institute"/>
            <person name="Copeland A."/>
            <person name="Lucas S."/>
            <person name="Lapidus A."/>
            <person name="Barry K."/>
            <person name="Detter J.C."/>
            <person name="Glavina del Rio T."/>
            <person name="Hammon N."/>
            <person name="Israni S."/>
            <person name="Pitluck S."/>
            <person name="Goltsman E.G."/>
            <person name="Martinez M."/>
            <person name="Schmutz J."/>
            <person name="Larimer F."/>
            <person name="Land M."/>
            <person name="Hauser L."/>
            <person name="Kyrpides N."/>
            <person name="Kim E."/>
            <person name="Boone D.R."/>
            <person name="Brockman F."/>
            <person name="Culley D."/>
            <person name="Ferry J."/>
            <person name="Gunsalus R."/>
            <person name="McInerney M.J."/>
            <person name="Morrison M."/>
            <person name="Plugge C."/>
            <person name="Rohlin L."/>
            <person name="Scholten J."/>
            <person name="Sieber J."/>
            <person name="Stams A.J.M."/>
            <person name="Worm P."/>
            <person name="Henstra A.M."/>
            <person name="Richardson P."/>
        </authorList>
    </citation>
    <scope>NUCLEOTIDE SEQUENCE [LARGE SCALE GENOMIC DNA]</scope>
    <source>
        <strain evidence="2">DSM 10017 / MPOB</strain>
    </source>
</reference>
<gene>
    <name evidence="1" type="ordered locus">Sfum_4010</name>
</gene>
<sequence>MRRPLRLAAQAVVPVSVHSRRADSVPTPTPARVGEVRKVIGGLEVRVTAVGCRIAIPDDPAYRPFIDFEGLRTGPRGDISIHVFADSTPSVEGLPEVFDNDETWKMYRADGGYVLSFSGNGLPPREHILVRADSGTRTVSVHCLDVMPGAPEEPPLVFDPVRYPLDQILLMNHMACRGGIIVHSAGFSLDSAGLVFAGMSGAGKSTMARIIAANAPEAKPLSDDRIVLRMMEGRWRAYGTPWPGEAGAAARGWAELRALFFLARDSAHRVEPLSPAQALKRLFPVVSCPWYDRDRLPGVLDTCERLVAQIPCFELRFAPTPGVVTLLRDFVLLRQVG</sequence>
<evidence type="ECO:0000313" key="1">
    <source>
        <dbReference type="EMBL" id="ABK19676.1"/>
    </source>
</evidence>
<dbReference type="InParanoid" id="A0LQH4"/>
<keyword evidence="2" id="KW-1185">Reference proteome</keyword>
<dbReference type="EMBL" id="CP000478">
    <property type="protein sequence ID" value="ABK19676.1"/>
    <property type="molecule type" value="Genomic_DNA"/>
</dbReference>
<dbReference type="HOGENOM" id="CLU_078434_0_0_7"/>
<dbReference type="Proteomes" id="UP000001784">
    <property type="component" value="Chromosome"/>
</dbReference>
<dbReference type="KEGG" id="sfu:Sfum_4010"/>
<organism evidence="1 2">
    <name type="scientific">Syntrophobacter fumaroxidans (strain DSM 10017 / MPOB)</name>
    <dbReference type="NCBI Taxonomy" id="335543"/>
    <lineage>
        <taxon>Bacteria</taxon>
        <taxon>Pseudomonadati</taxon>
        <taxon>Thermodesulfobacteriota</taxon>
        <taxon>Syntrophobacteria</taxon>
        <taxon>Syntrophobacterales</taxon>
        <taxon>Syntrophobacteraceae</taxon>
        <taxon>Syntrophobacter</taxon>
    </lineage>
</organism>
<evidence type="ECO:0008006" key="3">
    <source>
        <dbReference type="Google" id="ProtNLM"/>
    </source>
</evidence>